<keyword evidence="4" id="KW-1185">Reference proteome</keyword>
<dbReference type="Proteomes" id="UP000548685">
    <property type="component" value="Unassembled WGS sequence"/>
</dbReference>
<evidence type="ECO:0000313" key="2">
    <source>
        <dbReference type="EMBL" id="MXP37826.1"/>
    </source>
</evidence>
<dbReference type="EMBL" id="WTYB01000001">
    <property type="protein sequence ID" value="MXP37826.1"/>
    <property type="molecule type" value="Genomic_DNA"/>
</dbReference>
<evidence type="ECO:0000313" key="4">
    <source>
        <dbReference type="Proteomes" id="UP000548685"/>
    </source>
</evidence>
<dbReference type="AlphaFoldDB" id="A0A6I4UH42"/>
<name>A0A6I4UH42_9SPHN</name>
<organism evidence="2 3">
    <name type="scientific">Erythrobacter ramosus</name>
    <dbReference type="NCBI Taxonomy" id="35811"/>
    <lineage>
        <taxon>Bacteria</taxon>
        <taxon>Pseudomonadati</taxon>
        <taxon>Pseudomonadota</taxon>
        <taxon>Alphaproteobacteria</taxon>
        <taxon>Sphingomonadales</taxon>
        <taxon>Erythrobacteraceae</taxon>
        <taxon>Erythrobacter/Porphyrobacter group</taxon>
        <taxon>Erythrobacter</taxon>
    </lineage>
</organism>
<gene>
    <name evidence="1" type="ORF">FHS52_000467</name>
    <name evidence="2" type="ORF">GRI59_04250</name>
</gene>
<dbReference type="RefSeq" id="WP_160759931.1">
    <property type="nucleotide sequence ID" value="NZ_BAAADZ010000002.1"/>
</dbReference>
<evidence type="ECO:0000313" key="3">
    <source>
        <dbReference type="Proteomes" id="UP000430021"/>
    </source>
</evidence>
<protein>
    <submittedName>
        <fullName evidence="2">Uncharacterized protein</fullName>
    </submittedName>
</protein>
<sequence length="129" mass="13960">MMTLALAALLQSAAEPVKEPEVDNEILVIGRKLQDWRGTWRLNDGTVSCKTRRSTGDKAIDAIGCDAMVQCIAPIAPDFAAIEDAKLPKTEAQQRANLLLESAKIGDCIFAKREAGIAALAAERRSKRP</sequence>
<evidence type="ECO:0000313" key="1">
    <source>
        <dbReference type="EMBL" id="MBB3774524.1"/>
    </source>
</evidence>
<dbReference type="Proteomes" id="UP000430021">
    <property type="component" value="Unassembled WGS sequence"/>
</dbReference>
<reference evidence="1 4" key="2">
    <citation type="submission" date="2020-08" db="EMBL/GenBank/DDBJ databases">
        <title>Genomic Encyclopedia of Type Strains, Phase IV (KMG-IV): sequencing the most valuable type-strain genomes for metagenomic binning, comparative biology and taxonomic classification.</title>
        <authorList>
            <person name="Goeker M."/>
        </authorList>
    </citation>
    <scope>NUCLEOTIDE SEQUENCE [LARGE SCALE GENOMIC DNA]</scope>
    <source>
        <strain evidence="1 4">DSM 8510</strain>
    </source>
</reference>
<proteinExistence type="predicted"/>
<dbReference type="OrthoDB" id="7429071at2"/>
<accession>A0A6I4UH42</accession>
<reference evidence="2 3" key="1">
    <citation type="submission" date="2019-12" db="EMBL/GenBank/DDBJ databases">
        <title>Genomic-based taxomic classification of the family Erythrobacteraceae.</title>
        <authorList>
            <person name="Xu L."/>
        </authorList>
    </citation>
    <scope>NUCLEOTIDE SEQUENCE [LARGE SCALE GENOMIC DNA]</scope>
    <source>
        <strain evidence="2 3">JCM 10282</strain>
    </source>
</reference>
<comment type="caution">
    <text evidence="2">The sequence shown here is derived from an EMBL/GenBank/DDBJ whole genome shotgun (WGS) entry which is preliminary data.</text>
</comment>
<dbReference type="EMBL" id="JACICE010000001">
    <property type="protein sequence ID" value="MBB3774524.1"/>
    <property type="molecule type" value="Genomic_DNA"/>
</dbReference>